<dbReference type="Gene3D" id="3.30.450.30">
    <property type="entry name" value="Dynein light chain 2a, cytoplasmic"/>
    <property type="match status" value="1"/>
</dbReference>
<evidence type="ECO:0008006" key="3">
    <source>
        <dbReference type="Google" id="ProtNLM"/>
    </source>
</evidence>
<dbReference type="VEuPathDB" id="FungiDB:BD410DRAFT_783500"/>
<dbReference type="Proteomes" id="UP000294933">
    <property type="component" value="Unassembled WGS sequence"/>
</dbReference>
<evidence type="ECO:0000313" key="1">
    <source>
        <dbReference type="EMBL" id="TDL26434.1"/>
    </source>
</evidence>
<gene>
    <name evidence="1" type="ORF">BD410DRAFT_783500</name>
</gene>
<dbReference type="EMBL" id="ML170161">
    <property type="protein sequence ID" value="TDL26434.1"/>
    <property type="molecule type" value="Genomic_DNA"/>
</dbReference>
<sequence>MKVGTEKYIRDMSNSVSLKSLKSNVLLSNNIPHVDMLVLASLNKLLSQILSPPDIHSVVLLTPAGSLVSFVTSHARSKDDIRMLAGLSGEIWAETRGEGVGMVESELGRVVVVPVQPVPPERAPEPFMLIVVNATENVDWGELQMKARGLADHLTRPLREVEDEYEGSARTVPRISR</sequence>
<organism evidence="1 2">
    <name type="scientific">Rickenella mellea</name>
    <dbReference type="NCBI Taxonomy" id="50990"/>
    <lineage>
        <taxon>Eukaryota</taxon>
        <taxon>Fungi</taxon>
        <taxon>Dikarya</taxon>
        <taxon>Basidiomycota</taxon>
        <taxon>Agaricomycotina</taxon>
        <taxon>Agaricomycetes</taxon>
        <taxon>Hymenochaetales</taxon>
        <taxon>Rickenellaceae</taxon>
        <taxon>Rickenella</taxon>
    </lineage>
</organism>
<proteinExistence type="predicted"/>
<keyword evidence="2" id="KW-1185">Reference proteome</keyword>
<accession>A0A4Y7QFL7</accession>
<evidence type="ECO:0000313" key="2">
    <source>
        <dbReference type="Proteomes" id="UP000294933"/>
    </source>
</evidence>
<dbReference type="AlphaFoldDB" id="A0A4Y7QFL7"/>
<protein>
    <recommendedName>
        <fullName evidence="3">Roadblock/LAMTOR2 domain-containing protein</fullName>
    </recommendedName>
</protein>
<reference evidence="1 2" key="1">
    <citation type="submission" date="2018-06" db="EMBL/GenBank/DDBJ databases">
        <title>A transcriptomic atlas of mushroom development highlights an independent origin of complex multicellularity.</title>
        <authorList>
            <consortium name="DOE Joint Genome Institute"/>
            <person name="Krizsan K."/>
            <person name="Almasi E."/>
            <person name="Merenyi Z."/>
            <person name="Sahu N."/>
            <person name="Viragh M."/>
            <person name="Koszo T."/>
            <person name="Mondo S."/>
            <person name="Kiss B."/>
            <person name="Balint B."/>
            <person name="Kues U."/>
            <person name="Barry K."/>
            <person name="Hegedus J.C."/>
            <person name="Henrissat B."/>
            <person name="Johnson J."/>
            <person name="Lipzen A."/>
            <person name="Ohm R."/>
            <person name="Nagy I."/>
            <person name="Pangilinan J."/>
            <person name="Yan J."/>
            <person name="Xiong Y."/>
            <person name="Grigoriev I.V."/>
            <person name="Hibbett D.S."/>
            <person name="Nagy L.G."/>
        </authorList>
    </citation>
    <scope>NUCLEOTIDE SEQUENCE [LARGE SCALE GENOMIC DNA]</scope>
    <source>
        <strain evidence="1 2">SZMC22713</strain>
    </source>
</reference>
<name>A0A4Y7QFL7_9AGAM</name>
<dbReference type="SUPFAM" id="SSF103196">
    <property type="entry name" value="Roadblock/LC7 domain"/>
    <property type="match status" value="1"/>
</dbReference>
<dbReference type="OrthoDB" id="3201641at2759"/>